<name>A0A2R7YWN9_9ACTN</name>
<keyword evidence="4" id="KW-0804">Transcription</keyword>
<dbReference type="Proteomes" id="UP000244867">
    <property type="component" value="Unassembled WGS sequence"/>
</dbReference>
<protein>
    <submittedName>
        <fullName evidence="5">CopY family transcriptional regulator</fullName>
    </submittedName>
</protein>
<gene>
    <name evidence="5" type="ORF">C7S10_13655</name>
</gene>
<dbReference type="OrthoDB" id="9813987at2"/>
<evidence type="ECO:0000313" key="6">
    <source>
        <dbReference type="Proteomes" id="UP000244867"/>
    </source>
</evidence>
<evidence type="ECO:0000256" key="2">
    <source>
        <dbReference type="ARBA" id="ARBA00023015"/>
    </source>
</evidence>
<proteinExistence type="inferred from homology"/>
<comment type="similarity">
    <text evidence="1">Belongs to the BlaI transcriptional regulatory family.</text>
</comment>
<reference evidence="5 6" key="1">
    <citation type="submission" date="2018-03" db="EMBL/GenBank/DDBJ databases">
        <authorList>
            <person name="Keele B.F."/>
        </authorList>
    </citation>
    <scope>NUCLEOTIDE SEQUENCE [LARGE SCALE GENOMIC DNA]</scope>
    <source>
        <strain evidence="5 6">IB-3</strain>
    </source>
</reference>
<dbReference type="InterPro" id="IPR005650">
    <property type="entry name" value="BlaI_family"/>
</dbReference>
<accession>A0A2R7YWN9</accession>
<keyword evidence="3" id="KW-0238">DNA-binding</keyword>
<dbReference type="GO" id="GO:0045892">
    <property type="term" value="P:negative regulation of DNA-templated transcription"/>
    <property type="evidence" value="ECO:0007669"/>
    <property type="project" value="InterPro"/>
</dbReference>
<dbReference type="InterPro" id="IPR036388">
    <property type="entry name" value="WH-like_DNA-bd_sf"/>
</dbReference>
<dbReference type="GO" id="GO:0003677">
    <property type="term" value="F:DNA binding"/>
    <property type="evidence" value="ECO:0007669"/>
    <property type="project" value="UniProtKB-KW"/>
</dbReference>
<evidence type="ECO:0000256" key="4">
    <source>
        <dbReference type="ARBA" id="ARBA00023163"/>
    </source>
</evidence>
<dbReference type="Pfam" id="PF03965">
    <property type="entry name" value="Penicillinase_R"/>
    <property type="match status" value="1"/>
</dbReference>
<dbReference type="SUPFAM" id="SSF46785">
    <property type="entry name" value="Winged helix' DNA-binding domain"/>
    <property type="match status" value="1"/>
</dbReference>
<dbReference type="EMBL" id="PYXZ01000005">
    <property type="protein sequence ID" value="PUA80820.1"/>
    <property type="molecule type" value="Genomic_DNA"/>
</dbReference>
<comment type="caution">
    <text evidence="5">The sequence shown here is derived from an EMBL/GenBank/DDBJ whole genome shotgun (WGS) entry which is preliminary data.</text>
</comment>
<keyword evidence="6" id="KW-1185">Reference proteome</keyword>
<dbReference type="RefSeq" id="WP_108345012.1">
    <property type="nucleotide sequence ID" value="NZ_PYXZ01000005.1"/>
</dbReference>
<dbReference type="PIRSF" id="PIRSF019455">
    <property type="entry name" value="CopR_AtkY"/>
    <property type="match status" value="1"/>
</dbReference>
<evidence type="ECO:0000256" key="1">
    <source>
        <dbReference type="ARBA" id="ARBA00011046"/>
    </source>
</evidence>
<evidence type="ECO:0000256" key="3">
    <source>
        <dbReference type="ARBA" id="ARBA00023125"/>
    </source>
</evidence>
<sequence length="124" mass="13859">MRQLGQLEATVMQHLWAVDRAVSVREVLEDLQRDREIAYTTVMTVLDNLHSKGLVGRQKQGRAFLYFPTVSREEHTAGLLDQVLAQSADRGAALLHFVGQMSEDELADLRSALDQRRPADGQGS</sequence>
<keyword evidence="2" id="KW-0805">Transcription regulation</keyword>
<evidence type="ECO:0000313" key="5">
    <source>
        <dbReference type="EMBL" id="PUA80820.1"/>
    </source>
</evidence>
<dbReference type="Gene3D" id="6.10.140.850">
    <property type="match status" value="1"/>
</dbReference>
<organism evidence="5 6">
    <name type="scientific">Nocardioides currus</name>
    <dbReference type="NCBI Taxonomy" id="2133958"/>
    <lineage>
        <taxon>Bacteria</taxon>
        <taxon>Bacillati</taxon>
        <taxon>Actinomycetota</taxon>
        <taxon>Actinomycetes</taxon>
        <taxon>Propionibacteriales</taxon>
        <taxon>Nocardioidaceae</taxon>
        <taxon>Nocardioides</taxon>
    </lineage>
</organism>
<dbReference type="AlphaFoldDB" id="A0A2R7YWN9"/>
<dbReference type="Gene3D" id="1.10.10.10">
    <property type="entry name" value="Winged helix-like DNA-binding domain superfamily/Winged helix DNA-binding domain"/>
    <property type="match status" value="1"/>
</dbReference>
<dbReference type="InterPro" id="IPR036390">
    <property type="entry name" value="WH_DNA-bd_sf"/>
</dbReference>